<gene>
    <name evidence="3" type="ORF">NK662_21960</name>
</gene>
<dbReference type="AlphaFoldDB" id="A0AA41X9C0"/>
<reference evidence="3" key="1">
    <citation type="submission" date="2022-07" db="EMBL/GenBank/DDBJ databases">
        <authorList>
            <person name="Li W.-J."/>
            <person name="Deng Q.-Q."/>
        </authorList>
    </citation>
    <scope>NUCLEOTIDE SEQUENCE</scope>
    <source>
        <strain evidence="3">SYSU M60031</strain>
    </source>
</reference>
<dbReference type="InterPro" id="IPR007137">
    <property type="entry name" value="DUF348"/>
</dbReference>
<dbReference type="PANTHER" id="PTHR39160:SF4">
    <property type="entry name" value="RESUSCITATION-PROMOTING FACTOR RPFB"/>
    <property type="match status" value="1"/>
</dbReference>
<dbReference type="Proteomes" id="UP001156102">
    <property type="component" value="Unassembled WGS sequence"/>
</dbReference>
<dbReference type="SMART" id="SM01208">
    <property type="entry name" value="G5"/>
    <property type="match status" value="1"/>
</dbReference>
<dbReference type="InterPro" id="IPR010611">
    <property type="entry name" value="3D_dom"/>
</dbReference>
<evidence type="ECO:0000259" key="2">
    <source>
        <dbReference type="PROSITE" id="PS51109"/>
    </source>
</evidence>
<accession>A0AA41X9C0</accession>
<dbReference type="Gene3D" id="2.40.40.10">
    <property type="entry name" value="RlpA-like domain"/>
    <property type="match status" value="1"/>
</dbReference>
<proteinExistence type="predicted"/>
<dbReference type="InterPro" id="IPR011098">
    <property type="entry name" value="G5_dom"/>
</dbReference>
<comment type="caution">
    <text evidence="3">The sequence shown here is derived from an EMBL/GenBank/DDBJ whole genome shotgun (WGS) entry which is preliminary data.</text>
</comment>
<dbReference type="GO" id="GO:0004553">
    <property type="term" value="F:hydrolase activity, hydrolyzing O-glycosyl compounds"/>
    <property type="evidence" value="ECO:0007669"/>
    <property type="project" value="InterPro"/>
</dbReference>
<dbReference type="CDD" id="cd14667">
    <property type="entry name" value="3D_containing_proteins"/>
    <property type="match status" value="1"/>
</dbReference>
<feature type="domain" description="G5" evidence="2">
    <location>
        <begin position="166"/>
        <end position="246"/>
    </location>
</feature>
<dbReference type="Gene3D" id="2.20.230.10">
    <property type="entry name" value="Resuscitation-promoting factor rpfb"/>
    <property type="match status" value="1"/>
</dbReference>
<dbReference type="GO" id="GO:0019867">
    <property type="term" value="C:outer membrane"/>
    <property type="evidence" value="ECO:0007669"/>
    <property type="project" value="InterPro"/>
</dbReference>
<dbReference type="Pfam" id="PF06725">
    <property type="entry name" value="3D"/>
    <property type="match status" value="1"/>
</dbReference>
<dbReference type="SUPFAM" id="SSF50685">
    <property type="entry name" value="Barwin-like endoglucanases"/>
    <property type="match status" value="1"/>
</dbReference>
<evidence type="ECO:0000256" key="1">
    <source>
        <dbReference type="ARBA" id="ARBA00022729"/>
    </source>
</evidence>
<dbReference type="InterPro" id="IPR036908">
    <property type="entry name" value="RlpA-like_sf"/>
</dbReference>
<evidence type="ECO:0000313" key="3">
    <source>
        <dbReference type="EMBL" id="MCP8971192.1"/>
    </source>
</evidence>
<dbReference type="PANTHER" id="PTHR39160">
    <property type="entry name" value="CELL WALL-BINDING PROTEIN YOCH"/>
    <property type="match status" value="1"/>
</dbReference>
<dbReference type="InterPro" id="IPR059180">
    <property type="entry name" value="3D_YorM"/>
</dbReference>
<evidence type="ECO:0000313" key="4">
    <source>
        <dbReference type="Proteomes" id="UP001156102"/>
    </source>
</evidence>
<protein>
    <submittedName>
        <fullName evidence="3">Ubiquitin-like domain-containing protein</fullName>
    </submittedName>
</protein>
<dbReference type="RefSeq" id="WP_254761119.1">
    <property type="nucleotide sequence ID" value="NZ_JANCLT010000020.1"/>
</dbReference>
<dbReference type="EMBL" id="JANCLT010000020">
    <property type="protein sequence ID" value="MCP8971192.1"/>
    <property type="molecule type" value="Genomic_DNA"/>
</dbReference>
<dbReference type="GO" id="GO:0009254">
    <property type="term" value="P:peptidoglycan turnover"/>
    <property type="evidence" value="ECO:0007669"/>
    <property type="project" value="InterPro"/>
</dbReference>
<dbReference type="InterPro" id="IPR051933">
    <property type="entry name" value="Resuscitation_pf_RpfB"/>
</dbReference>
<name>A0AA41X9C0_9BACI</name>
<dbReference type="Pfam" id="PF03990">
    <property type="entry name" value="DUF348"/>
    <property type="match status" value="3"/>
</dbReference>
<sequence>MTIEVEGKQQVVHTHADTVKELLEKQNIKLVSKDKVSPGLDAKVKDHMKIMIDKADRFAITVDGEKQELLSTAKTVDELLKERNIQLGEHDVVKPGRGSALKGGENITVEHAFMVSLTVGGQQQQVWSTSITVADLLKKQQVALNELDKVQPSLETIVKKDTAVAVVKVEKVTDVVEVDVPFAEVKKQDPNMDAGTQQVLQQGEAGKLQRTFEVVKENGAEVSRTLQQEVKLKESKERIVAVGTRAVASAAPDLSSRGEGNVVKEFYVEATSYSPYCGGCEGTSAGGYNYKANPNMKLIAVDPRLIPLGTKVWVEGYGYAVAGDTGGAIKGYRIDVLMPTEAQASAWGRKRVKIRILG</sequence>
<dbReference type="Pfam" id="PF07501">
    <property type="entry name" value="G5"/>
    <property type="match status" value="1"/>
</dbReference>
<organism evidence="3 4">
    <name type="scientific">Ectobacillus ponti</name>
    <dbReference type="NCBI Taxonomy" id="2961894"/>
    <lineage>
        <taxon>Bacteria</taxon>
        <taxon>Bacillati</taxon>
        <taxon>Bacillota</taxon>
        <taxon>Bacilli</taxon>
        <taxon>Bacillales</taxon>
        <taxon>Bacillaceae</taxon>
        <taxon>Ectobacillus</taxon>
    </lineage>
</organism>
<keyword evidence="1" id="KW-0732">Signal</keyword>
<keyword evidence="4" id="KW-1185">Reference proteome</keyword>
<dbReference type="PROSITE" id="PS51109">
    <property type="entry name" value="G5"/>
    <property type="match status" value="1"/>
</dbReference>